<sequence length="326" mass="37198">RTDLPAAHRSFVLYIEEYERLYYQRRRERLHFVRPSLHSLAHIVPEASRIGPGALHSQWTLENFIGNITREIKQHVTPYANVSERALRRCQVNALKAMIPSLAEPDDIFPQYAEILGDGYVLLPARDSIQRVIPSVEAAALRDFLRNEGVTLRDPDWSAPVRRWARLRLPNGQVARCAWKECALEARRRKPRRARMVKVSTTLRDNTFAEVQYFFRLKIHDHVETMAMLAYFTPPDPDIYEFSRGTLLACSHLGETSRAVIFVKQIVSVVAMVPLPMTSEEATTSDADTLYRDRFFVVEKPGLDVANIAGRVEDITADVDGLDIVG</sequence>
<proteinExistence type="predicted"/>
<accession>A0A4V2K694</accession>
<evidence type="ECO:0000313" key="1">
    <source>
        <dbReference type="EMBL" id="TBU51423.1"/>
    </source>
</evidence>
<reference evidence="1 2" key="1">
    <citation type="submission" date="2019-01" db="EMBL/GenBank/DDBJ databases">
        <title>Draft genome sequences of three monokaryotic isolates of the white-rot basidiomycete fungus Dichomitus squalens.</title>
        <authorList>
            <consortium name="DOE Joint Genome Institute"/>
            <person name="Lopez S.C."/>
            <person name="Andreopoulos B."/>
            <person name="Pangilinan J."/>
            <person name="Lipzen A."/>
            <person name="Riley R."/>
            <person name="Ahrendt S."/>
            <person name="Ng V."/>
            <person name="Barry K."/>
            <person name="Daum C."/>
            <person name="Grigoriev I.V."/>
            <person name="Hilden K.S."/>
            <person name="Makela M.R."/>
            <person name="de Vries R.P."/>
        </authorList>
    </citation>
    <scope>NUCLEOTIDE SEQUENCE [LARGE SCALE GENOMIC DNA]</scope>
    <source>
        <strain evidence="1 2">CBS 464.89</strain>
    </source>
</reference>
<protein>
    <submittedName>
        <fullName evidence="1">Uncharacterized protein</fullName>
    </submittedName>
</protein>
<feature type="non-terminal residue" evidence="1">
    <location>
        <position position="1"/>
    </location>
</feature>
<organism evidence="1 2">
    <name type="scientific">Dichomitus squalens</name>
    <dbReference type="NCBI Taxonomy" id="114155"/>
    <lineage>
        <taxon>Eukaryota</taxon>
        <taxon>Fungi</taxon>
        <taxon>Dikarya</taxon>
        <taxon>Basidiomycota</taxon>
        <taxon>Agaricomycotina</taxon>
        <taxon>Agaricomycetes</taxon>
        <taxon>Polyporales</taxon>
        <taxon>Polyporaceae</taxon>
        <taxon>Dichomitus</taxon>
    </lineage>
</organism>
<dbReference type="Proteomes" id="UP000292082">
    <property type="component" value="Unassembled WGS sequence"/>
</dbReference>
<keyword evidence="2" id="KW-1185">Reference proteome</keyword>
<name>A0A4V2K694_9APHY</name>
<dbReference type="EMBL" id="ML145323">
    <property type="protein sequence ID" value="TBU51423.1"/>
    <property type="molecule type" value="Genomic_DNA"/>
</dbReference>
<dbReference type="AlphaFoldDB" id="A0A4V2K694"/>
<evidence type="ECO:0000313" key="2">
    <source>
        <dbReference type="Proteomes" id="UP000292082"/>
    </source>
</evidence>
<dbReference type="OMA" id="RNIWETH"/>
<dbReference type="STRING" id="114155.A0A4V2K694"/>
<gene>
    <name evidence="1" type="ORF">BD310DRAFT_790541</name>
</gene>
<feature type="non-terminal residue" evidence="1">
    <location>
        <position position="326"/>
    </location>
</feature>